<keyword evidence="3 6" id="KW-1133">Transmembrane helix</keyword>
<keyword evidence="9" id="KW-1185">Reference proteome</keyword>
<dbReference type="Pfam" id="PF02656">
    <property type="entry name" value="DUF202"/>
    <property type="match status" value="1"/>
</dbReference>
<accession>A0ABS4WB97</accession>
<comment type="caution">
    <text evidence="8">The sequence shown here is derived from an EMBL/GenBank/DDBJ whole genome shotgun (WGS) entry which is preliminary data.</text>
</comment>
<evidence type="ECO:0000259" key="7">
    <source>
        <dbReference type="Pfam" id="PF02656"/>
    </source>
</evidence>
<evidence type="ECO:0000256" key="2">
    <source>
        <dbReference type="ARBA" id="ARBA00022692"/>
    </source>
</evidence>
<evidence type="ECO:0000256" key="6">
    <source>
        <dbReference type="SAM" id="Phobius"/>
    </source>
</evidence>
<dbReference type="RefSeq" id="WP_209906665.1">
    <property type="nucleotide sequence ID" value="NZ_BAAAMI010000005.1"/>
</dbReference>
<dbReference type="InterPro" id="IPR003807">
    <property type="entry name" value="DUF202"/>
</dbReference>
<evidence type="ECO:0000256" key="4">
    <source>
        <dbReference type="ARBA" id="ARBA00023136"/>
    </source>
</evidence>
<name>A0ABS4WB97_9MICC</name>
<organism evidence="8 9">
    <name type="scientific">Paeniglutamicibacter psychrophenolicus</name>
    <dbReference type="NCBI Taxonomy" id="257454"/>
    <lineage>
        <taxon>Bacteria</taxon>
        <taxon>Bacillati</taxon>
        <taxon>Actinomycetota</taxon>
        <taxon>Actinomycetes</taxon>
        <taxon>Micrococcales</taxon>
        <taxon>Micrococcaceae</taxon>
        <taxon>Paeniglutamicibacter</taxon>
    </lineage>
</organism>
<feature type="transmembrane region" description="Helical" evidence="6">
    <location>
        <begin position="69"/>
        <end position="89"/>
    </location>
</feature>
<feature type="compositionally biased region" description="Basic and acidic residues" evidence="5">
    <location>
        <begin position="1"/>
        <end position="12"/>
    </location>
</feature>
<keyword evidence="2 6" id="KW-0812">Transmembrane</keyword>
<feature type="domain" description="DUF202" evidence="7">
    <location>
        <begin position="27"/>
        <end position="92"/>
    </location>
</feature>
<feature type="transmembrane region" description="Helical" evidence="6">
    <location>
        <begin position="36"/>
        <end position="57"/>
    </location>
</feature>
<evidence type="ECO:0000256" key="1">
    <source>
        <dbReference type="ARBA" id="ARBA00004127"/>
    </source>
</evidence>
<feature type="transmembrane region" description="Helical" evidence="6">
    <location>
        <begin position="101"/>
        <end position="127"/>
    </location>
</feature>
<protein>
    <submittedName>
        <fullName evidence="8">Membrane protein</fullName>
    </submittedName>
</protein>
<proteinExistence type="predicted"/>
<gene>
    <name evidence="8" type="ORF">JOF46_001397</name>
</gene>
<feature type="region of interest" description="Disordered" evidence="5">
    <location>
        <begin position="1"/>
        <end position="25"/>
    </location>
</feature>
<sequence>MGSTKDNDERGSIARRVLPGGKEPDPRFTLANERTFLAWIRTALAFLAGGIALEAFAADAFPGPLRTGISVLLIVIGMLVSAGAALRWRRIEMSMRHSRPLPLPLIVPLLGLGAALAAAVVAVLIALDR</sequence>
<comment type="subcellular location">
    <subcellularLocation>
        <location evidence="1">Endomembrane system</location>
        <topology evidence="1">Multi-pass membrane protein</topology>
    </subcellularLocation>
</comment>
<dbReference type="EMBL" id="JAGIOE010000001">
    <property type="protein sequence ID" value="MBP2373485.1"/>
    <property type="molecule type" value="Genomic_DNA"/>
</dbReference>
<keyword evidence="4 6" id="KW-0472">Membrane</keyword>
<dbReference type="Proteomes" id="UP000766570">
    <property type="component" value="Unassembled WGS sequence"/>
</dbReference>
<reference evidence="8 9" key="1">
    <citation type="submission" date="2021-03" db="EMBL/GenBank/DDBJ databases">
        <title>Sequencing the genomes of 1000 actinobacteria strains.</title>
        <authorList>
            <person name="Klenk H.-P."/>
        </authorList>
    </citation>
    <scope>NUCLEOTIDE SEQUENCE [LARGE SCALE GENOMIC DNA]</scope>
    <source>
        <strain evidence="8 9">DSM 15454</strain>
    </source>
</reference>
<evidence type="ECO:0000313" key="8">
    <source>
        <dbReference type="EMBL" id="MBP2373485.1"/>
    </source>
</evidence>
<evidence type="ECO:0000256" key="5">
    <source>
        <dbReference type="SAM" id="MobiDB-lite"/>
    </source>
</evidence>
<evidence type="ECO:0000313" key="9">
    <source>
        <dbReference type="Proteomes" id="UP000766570"/>
    </source>
</evidence>
<evidence type="ECO:0000256" key="3">
    <source>
        <dbReference type="ARBA" id="ARBA00022989"/>
    </source>
</evidence>